<dbReference type="Pfam" id="PF22422">
    <property type="entry name" value="MGH1-like_GH"/>
    <property type="match status" value="2"/>
</dbReference>
<evidence type="ECO:0000313" key="2">
    <source>
        <dbReference type="EMBL" id="MDI6105244.1"/>
    </source>
</evidence>
<dbReference type="Proteomes" id="UP001241758">
    <property type="component" value="Unassembled WGS sequence"/>
</dbReference>
<dbReference type="InterPro" id="IPR004888">
    <property type="entry name" value="Glycoside_hydrolase_63"/>
</dbReference>
<keyword evidence="3" id="KW-1185">Reference proteome</keyword>
<gene>
    <name evidence="2" type="ORF">QLQ12_42345</name>
</gene>
<reference evidence="2 3" key="1">
    <citation type="submission" date="2023-05" db="EMBL/GenBank/DDBJ databases">
        <title>Actinoplanes sp. NEAU-A12 genome sequencing.</title>
        <authorList>
            <person name="Wang Z.-S."/>
        </authorList>
    </citation>
    <scope>NUCLEOTIDE SEQUENCE [LARGE SCALE GENOMIC DNA]</scope>
    <source>
        <strain evidence="2 3">NEAU-A12</strain>
    </source>
</reference>
<name>A0ABT6WZZ9_9ACTN</name>
<dbReference type="InterPro" id="IPR008928">
    <property type="entry name" value="6-hairpin_glycosidase_sf"/>
</dbReference>
<dbReference type="PANTHER" id="PTHR10412">
    <property type="entry name" value="MANNOSYL-OLIGOSACCHARIDE GLUCOSIDASE"/>
    <property type="match status" value="1"/>
</dbReference>
<comment type="caution">
    <text evidence="2">The sequence shown here is derived from an EMBL/GenBank/DDBJ whole genome shotgun (WGS) entry which is preliminary data.</text>
</comment>
<evidence type="ECO:0000259" key="1">
    <source>
        <dbReference type="Pfam" id="PF22422"/>
    </source>
</evidence>
<protein>
    <submittedName>
        <fullName evidence="2">Glucosidase</fullName>
    </submittedName>
</protein>
<dbReference type="Gene3D" id="1.50.10.10">
    <property type="match status" value="1"/>
</dbReference>
<dbReference type="InterPro" id="IPR012341">
    <property type="entry name" value="6hp_glycosidase-like_sf"/>
</dbReference>
<dbReference type="EMBL" id="JASCTH010000042">
    <property type="protein sequence ID" value="MDI6105244.1"/>
    <property type="molecule type" value="Genomic_DNA"/>
</dbReference>
<dbReference type="RefSeq" id="WP_282766711.1">
    <property type="nucleotide sequence ID" value="NZ_JASCTH010000042.1"/>
</dbReference>
<proteinExistence type="predicted"/>
<evidence type="ECO:0000313" key="3">
    <source>
        <dbReference type="Proteomes" id="UP001241758"/>
    </source>
</evidence>
<feature type="domain" description="Mannosylglycerate hydrolase MGH1-like glycoside hydrolase" evidence="1">
    <location>
        <begin position="693"/>
        <end position="859"/>
    </location>
</feature>
<dbReference type="PANTHER" id="PTHR10412:SF10">
    <property type="entry name" value="GLYCOSYL HYDROLASE FAMILY 63 C-TERMINAL DOMAIN-CONTAINING PROTEIN"/>
    <property type="match status" value="1"/>
</dbReference>
<feature type="domain" description="Mannosylglycerate hydrolase MGH1-like glycoside hydrolase" evidence="1">
    <location>
        <begin position="420"/>
        <end position="525"/>
    </location>
</feature>
<accession>A0ABT6WZZ9</accession>
<dbReference type="InterPro" id="IPR054491">
    <property type="entry name" value="MGH1-like_GH"/>
</dbReference>
<organism evidence="2 3">
    <name type="scientific">Actinoplanes sandaracinus</name>
    <dbReference type="NCBI Taxonomy" id="3045177"/>
    <lineage>
        <taxon>Bacteria</taxon>
        <taxon>Bacillati</taxon>
        <taxon>Actinomycetota</taxon>
        <taxon>Actinomycetes</taxon>
        <taxon>Micromonosporales</taxon>
        <taxon>Micromonosporaceae</taxon>
        <taxon>Actinoplanes</taxon>
    </lineage>
</organism>
<dbReference type="SUPFAM" id="SSF48208">
    <property type="entry name" value="Six-hairpin glycosidases"/>
    <property type="match status" value="1"/>
</dbReference>
<sequence length="900" mass="101054">MSITETETGAEQRRLHDTDTAAAPWRRWGPYLSERQWGTVREDYSPGGDAWEHLSHDAARSRAYRWGEDGIAGFSDDQQSLCLALAMWNGRDPILKERFFGLTNAEGNHGEDAKEHWFYVDATPTHSYQRMVYKYPHAAFPYEDLVATNRARGRGEFEYELLDTGIFAEDRYFDVVVEYAKAGPEDILARVTVHNRGPEAASLRLLPTVWFRNTWSRDRPEPKPVLGARPGTPGLSVAEAVHHRLGSRWFGVLGGPALLFTENESAGSGPYVKDAFDRYVVHGETGAVNPSGTGTKAAADISLDVPAGRSATIRFRLSDELFTGAAGDTRAFDAVVDRRRAEADEFYGALLAPQLGDAERQVARQALAGMLWSKQYFGYDVERWLTEHGRDPLAARDIRNGDWFHMICHDVISMPDTWEYPWFAAWDLAFQSIALAMVDVGFAKGQLDLLLSRRYLHPNGQIPAYEWNFSDVNPPVHAWATHLVYELDKSRNGRGDHAWLEGVFHKLSKNFTWWVNRKDHDGNNVFQGGFLGLDNIGVFDRSAPLPTGGYLDQADGTAWMALYCQSMLQIALELAVQDPVYLEQAQTYFEHFAWIAVAVGHETGSAAMWDEEDGFFYDLLRLPDGRAERLRVRSLVGLLPLAAVTVYETAVTSRYPQLIEGVQDFVNRHPSVSSVLSRGRAQGRQGEHLLALFDESRLRRILTRLLDEEEFLSPYGIRSLSRHHRDHPFEFRVANRTYTVSYQPAESDSGMFGGNSNWRGPIWFPANALVIRALMNLYVGYGDDFTVECPTGSGVKMTLFEVAREISERLTRIFLPGPDGRRPCYGGQDIFATEHWRDLITFSEYFHGDNGAGLGAAHQTGWTGLVAVFPNVFAGLAGVDLLDHGMTGVLHEMPGRGDQR</sequence>